<keyword evidence="2 4" id="KW-0012">Acyltransferase</keyword>
<dbReference type="CDD" id="cd04301">
    <property type="entry name" value="NAT_SF"/>
    <property type="match status" value="1"/>
</dbReference>
<accession>A0ABU2H1B2</accession>
<evidence type="ECO:0000313" key="5">
    <source>
        <dbReference type="Proteomes" id="UP001250214"/>
    </source>
</evidence>
<dbReference type="Pfam" id="PF00583">
    <property type="entry name" value="Acetyltransf_1"/>
    <property type="match status" value="1"/>
</dbReference>
<organism evidence="4 5">
    <name type="scientific">Lipingzhangella rawalii</name>
    <dbReference type="NCBI Taxonomy" id="2055835"/>
    <lineage>
        <taxon>Bacteria</taxon>
        <taxon>Bacillati</taxon>
        <taxon>Actinomycetota</taxon>
        <taxon>Actinomycetes</taxon>
        <taxon>Streptosporangiales</taxon>
        <taxon>Nocardiopsidaceae</taxon>
        <taxon>Lipingzhangella</taxon>
    </lineage>
</organism>
<protein>
    <submittedName>
        <fullName evidence="4">GNAT family N-acetyltransferase</fullName>
        <ecNumber evidence="4">2.3.1.-</ecNumber>
    </submittedName>
</protein>
<comment type="caution">
    <text evidence="4">The sequence shown here is derived from an EMBL/GenBank/DDBJ whole genome shotgun (WGS) entry which is preliminary data.</text>
</comment>
<dbReference type="PROSITE" id="PS51186">
    <property type="entry name" value="GNAT"/>
    <property type="match status" value="1"/>
</dbReference>
<dbReference type="PANTHER" id="PTHR43877:SF2">
    <property type="entry name" value="AMINOALKYLPHOSPHONATE N-ACETYLTRANSFERASE-RELATED"/>
    <property type="match status" value="1"/>
</dbReference>
<dbReference type="RefSeq" id="WP_310910605.1">
    <property type="nucleotide sequence ID" value="NZ_JAVLVT010000001.1"/>
</dbReference>
<proteinExistence type="predicted"/>
<dbReference type="Proteomes" id="UP001250214">
    <property type="component" value="Unassembled WGS sequence"/>
</dbReference>
<reference evidence="5" key="1">
    <citation type="submission" date="2023-07" db="EMBL/GenBank/DDBJ databases">
        <title>Novel species in the genus Lipingzhangella isolated from Sambhar Salt Lake.</title>
        <authorList>
            <person name="Jiya N."/>
            <person name="Kajale S."/>
            <person name="Sharma A."/>
        </authorList>
    </citation>
    <scope>NUCLEOTIDE SEQUENCE [LARGE SCALE GENOMIC DNA]</scope>
    <source>
        <strain evidence="5">LS1_29</strain>
    </source>
</reference>
<evidence type="ECO:0000313" key="4">
    <source>
        <dbReference type="EMBL" id="MDS1269091.1"/>
    </source>
</evidence>
<dbReference type="SUPFAM" id="SSF55729">
    <property type="entry name" value="Acyl-CoA N-acyltransferases (Nat)"/>
    <property type="match status" value="1"/>
</dbReference>
<gene>
    <name evidence="4" type="ORF">RIF23_02140</name>
</gene>
<dbReference type="EC" id="2.3.1.-" evidence="4"/>
<dbReference type="EMBL" id="JAVLVT010000001">
    <property type="protein sequence ID" value="MDS1269091.1"/>
    <property type="molecule type" value="Genomic_DNA"/>
</dbReference>
<evidence type="ECO:0000259" key="3">
    <source>
        <dbReference type="PROSITE" id="PS51186"/>
    </source>
</evidence>
<evidence type="ECO:0000256" key="1">
    <source>
        <dbReference type="ARBA" id="ARBA00022679"/>
    </source>
</evidence>
<feature type="domain" description="N-acetyltransferase" evidence="3">
    <location>
        <begin position="14"/>
        <end position="177"/>
    </location>
</feature>
<dbReference type="GO" id="GO:0016746">
    <property type="term" value="F:acyltransferase activity"/>
    <property type="evidence" value="ECO:0007669"/>
    <property type="project" value="UniProtKB-KW"/>
</dbReference>
<sequence>MVDTRKSRPGAGDGAYRLAGAADAAALVTLVNSAYRGETSRRGWTTEADLLGGQRVDCDSIVELLQRPDTVLLLAEQAGALRSCCELRQLSDDTAYFGMFCVSPGMQGHGLGRQMLAEAERRVVQKWGCTRMVMTVLRQRDDLISWYERRGYRRTGRRQPFPYGDTRLGIPKRGDLEFEELARELPSR</sequence>
<keyword evidence="5" id="KW-1185">Reference proteome</keyword>
<keyword evidence="1 4" id="KW-0808">Transferase</keyword>
<dbReference type="InterPro" id="IPR000182">
    <property type="entry name" value="GNAT_dom"/>
</dbReference>
<evidence type="ECO:0000256" key="2">
    <source>
        <dbReference type="ARBA" id="ARBA00023315"/>
    </source>
</evidence>
<dbReference type="PANTHER" id="PTHR43877">
    <property type="entry name" value="AMINOALKYLPHOSPHONATE N-ACETYLTRANSFERASE-RELATED-RELATED"/>
    <property type="match status" value="1"/>
</dbReference>
<dbReference type="InterPro" id="IPR016181">
    <property type="entry name" value="Acyl_CoA_acyltransferase"/>
</dbReference>
<dbReference type="InterPro" id="IPR050832">
    <property type="entry name" value="Bact_Acetyltransf"/>
</dbReference>
<dbReference type="Gene3D" id="3.40.630.30">
    <property type="match status" value="1"/>
</dbReference>
<name>A0ABU2H1B2_9ACTN</name>